<dbReference type="InterPro" id="IPR018349">
    <property type="entry name" value="Pept_M24A_MAP2_BS"/>
</dbReference>
<feature type="binding site" evidence="12">
    <location>
        <position position="881"/>
    </location>
    <ligand>
        <name>substrate</name>
    </ligand>
</feature>
<dbReference type="PROSITE" id="PS01202">
    <property type="entry name" value="MAP_2"/>
    <property type="match status" value="1"/>
</dbReference>
<feature type="binding site" evidence="12">
    <location>
        <position position="1002"/>
    </location>
    <ligand>
        <name>a divalent metal cation</name>
        <dbReference type="ChEBI" id="CHEBI:60240"/>
        <label>1</label>
    </ligand>
</feature>
<dbReference type="CDD" id="cd01088">
    <property type="entry name" value="MetAP2"/>
    <property type="match status" value="1"/>
</dbReference>
<dbReference type="PANTHER" id="PTHR45777">
    <property type="entry name" value="METHIONINE AMINOPEPTIDASE 2"/>
    <property type="match status" value="1"/>
</dbReference>
<dbReference type="EC" id="3.4.11.18" evidence="12"/>
<evidence type="ECO:0000256" key="1">
    <source>
        <dbReference type="ARBA" id="ARBA00000294"/>
    </source>
</evidence>
<dbReference type="SUPFAM" id="SSF55920">
    <property type="entry name" value="Creatinase/aminopeptidase"/>
    <property type="match status" value="1"/>
</dbReference>
<dbReference type="InterPro" id="IPR001714">
    <property type="entry name" value="Pept_M24_MAP"/>
</dbReference>
<evidence type="ECO:0000256" key="6">
    <source>
        <dbReference type="ARBA" id="ARBA00022670"/>
    </source>
</evidence>
<dbReference type="PROSITE" id="PS50850">
    <property type="entry name" value="MFS"/>
    <property type="match status" value="1"/>
</dbReference>
<keyword evidence="6 12" id="KW-0645">Protease</keyword>
<feature type="binding site" evidence="12">
    <location>
        <position position="873"/>
    </location>
    <ligand>
        <name>a divalent metal cation</name>
        <dbReference type="ChEBI" id="CHEBI:60240"/>
        <label>2</label>
        <note>catalytic</note>
    </ligand>
</feature>
<dbReference type="InterPro" id="IPR036259">
    <property type="entry name" value="MFS_trans_sf"/>
</dbReference>
<proteinExistence type="inferred from homology"/>
<dbReference type="HAMAP" id="MF_03175">
    <property type="entry name" value="MetAP_2_euk"/>
    <property type="match status" value="1"/>
</dbReference>
<dbReference type="GO" id="GO:0006508">
    <property type="term" value="P:proteolysis"/>
    <property type="evidence" value="ECO:0007669"/>
    <property type="project" value="UniProtKB-KW"/>
</dbReference>
<feature type="binding site" evidence="12">
    <location>
        <position position="793"/>
    </location>
    <ligand>
        <name>a divalent metal cation</name>
        <dbReference type="ChEBI" id="CHEBI:60240"/>
        <label>1</label>
    </ligand>
</feature>
<dbReference type="AlphaFoldDB" id="A0A8H7NJQ9"/>
<dbReference type="InterPro" id="IPR002468">
    <property type="entry name" value="Pept_M24A_MAP2"/>
</dbReference>
<evidence type="ECO:0000256" key="3">
    <source>
        <dbReference type="ARBA" id="ARBA00004141"/>
    </source>
</evidence>
<accession>A0A8H7NJQ9</accession>
<evidence type="ECO:0000256" key="4">
    <source>
        <dbReference type="ARBA" id="ARBA00022438"/>
    </source>
</evidence>
<feature type="binding site" evidence="12">
    <location>
        <position position="804"/>
    </location>
    <ligand>
        <name>a divalent metal cation</name>
        <dbReference type="ChEBI" id="CHEBI:60240"/>
        <label>1</label>
    </ligand>
</feature>
<feature type="transmembrane region" description="Helical" evidence="15">
    <location>
        <begin position="361"/>
        <end position="382"/>
    </location>
</feature>
<feature type="domain" description="Major facilitator superfamily (MFS) profile" evidence="16">
    <location>
        <begin position="73"/>
        <end position="514"/>
    </location>
</feature>
<dbReference type="Pfam" id="PF00083">
    <property type="entry name" value="Sugar_tr"/>
    <property type="match status" value="1"/>
</dbReference>
<comment type="cofactor">
    <cofactor evidence="12">
        <name>Co(2+)</name>
        <dbReference type="ChEBI" id="CHEBI:48828"/>
    </cofactor>
    <cofactor evidence="12">
        <name>Zn(2+)</name>
        <dbReference type="ChEBI" id="CHEBI:29105"/>
    </cofactor>
    <cofactor evidence="12">
        <name>Mn(2+)</name>
        <dbReference type="ChEBI" id="CHEBI:29035"/>
    </cofactor>
    <cofactor evidence="12">
        <name>Fe(2+)</name>
        <dbReference type="ChEBI" id="CHEBI:29033"/>
    </cofactor>
    <text evidence="12">Binds 2 divalent metal cations per subunit. Has a high-affinity and a low affinity metal-binding site. The true nature of the physiological cofactor is under debate. The enzyme is active with cobalt, zinc, manganese or divalent iron ions. Most likely, methionine aminopeptidases function as mononuclear Fe(2+)-metalloproteases under physiological conditions, and the catalytically relevant metal-binding site has been assigned to the histidine-containing high-affinity site.</text>
</comment>
<feature type="transmembrane region" description="Helical" evidence="15">
    <location>
        <begin position="420"/>
        <end position="438"/>
    </location>
</feature>
<evidence type="ECO:0000256" key="12">
    <source>
        <dbReference type="HAMAP-Rule" id="MF_03175"/>
    </source>
</evidence>
<comment type="caution">
    <text evidence="17">The sequence shown here is derived from an EMBL/GenBank/DDBJ whole genome shotgun (WGS) entry which is preliminary data.</text>
</comment>
<dbReference type="InterPro" id="IPR005828">
    <property type="entry name" value="MFS_sugar_transport-like"/>
</dbReference>
<feature type="transmembrane region" description="Helical" evidence="15">
    <location>
        <begin position="388"/>
        <end position="408"/>
    </location>
</feature>
<dbReference type="GO" id="GO:0005737">
    <property type="term" value="C:cytoplasm"/>
    <property type="evidence" value="ECO:0007669"/>
    <property type="project" value="UniProtKB-SubCell"/>
</dbReference>
<evidence type="ECO:0000256" key="7">
    <source>
        <dbReference type="ARBA" id="ARBA00022692"/>
    </source>
</evidence>
<dbReference type="Pfam" id="PF00557">
    <property type="entry name" value="Peptidase_M24"/>
    <property type="match status" value="1"/>
</dbReference>
<keyword evidence="8 12" id="KW-0479">Metal-binding</keyword>
<feature type="compositionally biased region" description="Basic and acidic residues" evidence="14">
    <location>
        <begin position="604"/>
        <end position="613"/>
    </location>
</feature>
<evidence type="ECO:0000256" key="9">
    <source>
        <dbReference type="ARBA" id="ARBA00022801"/>
    </source>
</evidence>
<evidence type="ECO:0000256" key="10">
    <source>
        <dbReference type="ARBA" id="ARBA00022989"/>
    </source>
</evidence>
<protein>
    <recommendedName>
        <fullName evidence="12">Methionine aminopeptidase 2</fullName>
        <shortName evidence="12">MAP 2</shortName>
        <shortName evidence="12">MetAP 2</shortName>
        <ecNumber evidence="12">3.4.11.18</ecNumber>
    </recommendedName>
    <alternativeName>
        <fullName evidence="12">Peptidase M</fullName>
    </alternativeName>
</protein>
<dbReference type="NCBIfam" id="TIGR00501">
    <property type="entry name" value="met_pdase_II"/>
    <property type="match status" value="1"/>
</dbReference>
<keyword evidence="4 12" id="KW-0031">Aminopeptidase</keyword>
<feature type="transmembrane region" description="Helical" evidence="15">
    <location>
        <begin position="119"/>
        <end position="138"/>
    </location>
</feature>
<feature type="transmembrane region" description="Helical" evidence="15">
    <location>
        <begin position="208"/>
        <end position="227"/>
    </location>
</feature>
<evidence type="ECO:0000313" key="17">
    <source>
        <dbReference type="EMBL" id="KAF9756955.1"/>
    </source>
</evidence>
<sequence>MANANEIYTTGLAIIDSGVGSSPIGADCVIASNFDDNLKDHFTRNIDVETNMYKNTVGITNLPGCFNGRLLYSCALIALSQLNFGMDQSAFSNTQAMPAFKEMYGTYNKTTKTYDLDPVFLSLLNSVQFIGFVFGLVFGNLLSRRFGRRIAMFVMCWWAIISGIILLLSKTQTQTITGRTIAYVYIGMELALVPVLQSELVPAQARGFVVGTYQSGLLLGSLIMAIICRGTSEIVGHASWKIPYGLFFVIPSFLAVGVWWIPESPRWLLTRDRSDEALRSLTLLREGRYSSEEIEVEFNDMRTALSQNIKKGSPKDLFQGTNRKRTLITIGVNIFLQLTGQNFSSKYGTVFIQSIGTVNPFVMSCINSAVGIVVVLITQLLSDKTGRVPLLTAGAFIQTAALMVMGGLGTVAQPSWNVKTGIVTMVTIFNVGFSLGWAPLSHVVAAEIPTTGLRDLTYALGSVFNIVIQWAVAFSVPYLLSAEYAGLGSRVGFIFGATSLLAILFSLFCVPECGGKTLEEIDELFLRGVSIRDFRKTKISSRIGDHEAGPQTKKHESEISVLERPAIRVHVDMGAKTSEDDYHHRNGGGGPGSSGSSAMGGEPRGAHLSRDGDGSLGDNGGGDDEDSAGDGHQKKKAKKAPPTEQSSPPRVPLSDLFPSGNYPPGEFLEYPDGARETNTARTTAAEMRYLGRHHLEDPAFLDDYRKAAEVHRQVRHWVKDSVKPGQTLLQIATGIEDSVRALLGNQAIEPGDGLKSGMGFPTGLSLNHQVAHYTPNPGHKDVVLKHEDVMKVDYGVQINGWIVDSAFTMSFDPVYDNLLAGVKDATESGIRAAGIDVRICDVSSAIQETMESYEVEINGKVYPVKPVRSLCAHDIKRYLIHGGKSIPFTKNNDQTKMEEGEIFAIETFGSTGRGRTHEDDGVYGYGLNPDAPERVALPFETATRLHKVIKEHFGTIVFCRRYLDRIGLDRYLAGLNCLVSNGVLDMHVPLADIKGSYSAQFEHTILLRESKKEILSRGSDY</sequence>
<dbReference type="InterPro" id="IPR000994">
    <property type="entry name" value="Pept_M24"/>
</dbReference>
<keyword evidence="5 12" id="KW-0963">Cytoplasm</keyword>
<keyword evidence="11 15" id="KW-0472">Membrane</keyword>
<dbReference type="Gene3D" id="3.90.230.10">
    <property type="entry name" value="Creatinase/methionine aminopeptidase superfamily"/>
    <property type="match status" value="1"/>
</dbReference>
<dbReference type="PANTHER" id="PTHR45777:SF1">
    <property type="entry name" value="METHIONINE AMINOPEPTIDASE 2-2"/>
    <property type="match status" value="1"/>
</dbReference>
<dbReference type="GO" id="GO:0022857">
    <property type="term" value="F:transmembrane transporter activity"/>
    <property type="evidence" value="ECO:0007669"/>
    <property type="project" value="InterPro"/>
</dbReference>
<feature type="transmembrane region" description="Helical" evidence="15">
    <location>
        <begin position="458"/>
        <end position="480"/>
    </location>
</feature>
<evidence type="ECO:0000256" key="14">
    <source>
        <dbReference type="SAM" id="MobiDB-lite"/>
    </source>
</evidence>
<dbReference type="EMBL" id="JADCTT010000002">
    <property type="protein sequence ID" value="KAF9756955.1"/>
    <property type="molecule type" value="Genomic_DNA"/>
</dbReference>
<evidence type="ECO:0000313" key="18">
    <source>
        <dbReference type="Proteomes" id="UP000616885"/>
    </source>
</evidence>
<dbReference type="InterPro" id="IPR036388">
    <property type="entry name" value="WH-like_DNA-bd_sf"/>
</dbReference>
<comment type="subcellular location">
    <subcellularLocation>
        <location evidence="12">Cytoplasm</location>
    </subcellularLocation>
    <subcellularLocation>
        <location evidence="3">Membrane</location>
        <topology evidence="3">Multi-pass membrane protein</topology>
    </subcellularLocation>
</comment>
<feature type="region of interest" description="Disordered" evidence="14">
    <location>
        <begin position="577"/>
        <end position="672"/>
    </location>
</feature>
<comment type="catalytic activity">
    <reaction evidence="1 12 13">
        <text>Release of N-terminal amino acids, preferentially methionine, from peptides and arylamides.</text>
        <dbReference type="EC" id="3.4.11.18"/>
    </reaction>
</comment>
<feature type="compositionally biased region" description="Basic and acidic residues" evidence="14">
    <location>
        <begin position="543"/>
        <end position="558"/>
    </location>
</feature>
<feature type="binding site" evidence="12">
    <location>
        <position position="1002"/>
    </location>
    <ligand>
        <name>a divalent metal cation</name>
        <dbReference type="ChEBI" id="CHEBI:60240"/>
        <label>2</label>
        <note>catalytic</note>
    </ligand>
</feature>
<feature type="region of interest" description="Disordered" evidence="14">
    <location>
        <begin position="542"/>
        <end position="561"/>
    </location>
</feature>
<name>A0A8H7NJQ9_BIOOC</name>
<evidence type="ECO:0000256" key="2">
    <source>
        <dbReference type="ARBA" id="ARBA00001954"/>
    </source>
</evidence>
<dbReference type="Proteomes" id="UP000616885">
    <property type="component" value="Unassembled WGS sequence"/>
</dbReference>
<feature type="binding site" evidence="12">
    <location>
        <position position="804"/>
    </location>
    <ligand>
        <name>a divalent metal cation</name>
        <dbReference type="ChEBI" id="CHEBI:60240"/>
        <label>2</label>
        <note>catalytic</note>
    </ligand>
</feature>
<evidence type="ECO:0000256" key="8">
    <source>
        <dbReference type="ARBA" id="ARBA00022723"/>
    </source>
</evidence>
<comment type="similarity">
    <text evidence="12">Belongs to the peptidase M24A family. Methionine aminopeptidase eukaryotic type 2 subfamily.</text>
</comment>
<keyword evidence="10 15" id="KW-1133">Transmembrane helix</keyword>
<feature type="transmembrane region" description="Helical" evidence="15">
    <location>
        <begin position="242"/>
        <end position="261"/>
    </location>
</feature>
<dbReference type="InterPro" id="IPR020846">
    <property type="entry name" value="MFS_dom"/>
</dbReference>
<reference evidence="17" key="1">
    <citation type="submission" date="2020-10" db="EMBL/GenBank/DDBJ databases">
        <title>High-Quality Genome Resource of Clonostachys rosea strain S41 by Oxford Nanopore Long-Read Sequencing.</title>
        <authorList>
            <person name="Wang H."/>
        </authorList>
    </citation>
    <scope>NUCLEOTIDE SEQUENCE</scope>
    <source>
        <strain evidence="17">S41</strain>
    </source>
</reference>
<feature type="binding site" evidence="12">
    <location>
        <position position="906"/>
    </location>
    <ligand>
        <name>a divalent metal cation</name>
        <dbReference type="ChEBI" id="CHEBI:60240"/>
        <label>2</label>
        <note>catalytic</note>
    </ligand>
</feature>
<dbReference type="PRINTS" id="PR00599">
    <property type="entry name" value="MAPEPTIDASE"/>
</dbReference>
<dbReference type="SUPFAM" id="SSF103473">
    <property type="entry name" value="MFS general substrate transporter"/>
    <property type="match status" value="1"/>
</dbReference>
<dbReference type="GO" id="GO:0016020">
    <property type="term" value="C:membrane"/>
    <property type="evidence" value="ECO:0007669"/>
    <property type="project" value="UniProtKB-SubCell"/>
</dbReference>
<dbReference type="InterPro" id="IPR036390">
    <property type="entry name" value="WH_DNA-bd_sf"/>
</dbReference>
<dbReference type="InterPro" id="IPR036005">
    <property type="entry name" value="Creatinase/aminopeptidase-like"/>
</dbReference>
<dbReference type="Gene3D" id="1.10.10.10">
    <property type="entry name" value="Winged helix-like DNA-binding domain superfamily/Winged helix DNA-binding domain"/>
    <property type="match status" value="1"/>
</dbReference>
<keyword evidence="9 12" id="KW-0378">Hydrolase</keyword>
<comment type="function">
    <text evidence="12 13">Cotranslationally removes the N-terminal methionine from nascent proteins. The N-terminal methionine is often cleaved when the second residue in the primary sequence is small and uncharged (Met-Ala-, Cys, Gly, Pro, Ser, Thr, or Val).</text>
</comment>
<feature type="transmembrane region" description="Helical" evidence="15">
    <location>
        <begin position="180"/>
        <end position="196"/>
    </location>
</feature>
<gene>
    <name evidence="17" type="ORF">IM811_007899</name>
</gene>
<evidence type="ECO:0000259" key="16">
    <source>
        <dbReference type="PROSITE" id="PS50850"/>
    </source>
</evidence>
<evidence type="ECO:0000256" key="13">
    <source>
        <dbReference type="RuleBase" id="RU003653"/>
    </source>
</evidence>
<evidence type="ECO:0000256" key="5">
    <source>
        <dbReference type="ARBA" id="ARBA00022490"/>
    </source>
</evidence>
<dbReference type="GO" id="GO:0004239">
    <property type="term" value="F:initiator methionyl aminopeptidase activity"/>
    <property type="evidence" value="ECO:0007669"/>
    <property type="project" value="UniProtKB-UniRule"/>
</dbReference>
<keyword evidence="7 15" id="KW-0812">Transmembrane</keyword>
<comment type="cofactor">
    <cofactor evidence="2">
        <name>Fe(2+)</name>
        <dbReference type="ChEBI" id="CHEBI:29033"/>
    </cofactor>
</comment>
<feature type="binding site" evidence="12">
    <location>
        <position position="772"/>
    </location>
    <ligand>
        <name>substrate</name>
    </ligand>
</feature>
<dbReference type="Gene3D" id="1.20.1250.20">
    <property type="entry name" value="MFS general substrate transporter like domains"/>
    <property type="match status" value="1"/>
</dbReference>
<organism evidence="17 18">
    <name type="scientific">Bionectria ochroleuca</name>
    <name type="common">Gliocladium roseum</name>
    <dbReference type="NCBI Taxonomy" id="29856"/>
    <lineage>
        <taxon>Eukaryota</taxon>
        <taxon>Fungi</taxon>
        <taxon>Dikarya</taxon>
        <taxon>Ascomycota</taxon>
        <taxon>Pezizomycotina</taxon>
        <taxon>Sordariomycetes</taxon>
        <taxon>Hypocreomycetidae</taxon>
        <taxon>Hypocreales</taxon>
        <taxon>Bionectriaceae</taxon>
        <taxon>Clonostachys</taxon>
    </lineage>
</organism>
<dbReference type="SUPFAM" id="SSF46785">
    <property type="entry name" value="Winged helix' DNA-binding domain"/>
    <property type="match status" value="1"/>
</dbReference>
<dbReference type="GO" id="GO:0070006">
    <property type="term" value="F:metalloaminopeptidase activity"/>
    <property type="evidence" value="ECO:0007669"/>
    <property type="project" value="UniProtKB-UniRule"/>
</dbReference>
<dbReference type="InterPro" id="IPR050247">
    <property type="entry name" value="Met_Aminopeptidase_Type2"/>
</dbReference>
<dbReference type="GO" id="GO:0046872">
    <property type="term" value="F:metal ion binding"/>
    <property type="evidence" value="ECO:0007669"/>
    <property type="project" value="UniProtKB-UniRule"/>
</dbReference>
<evidence type="ECO:0000256" key="15">
    <source>
        <dbReference type="SAM" id="Phobius"/>
    </source>
</evidence>
<feature type="transmembrane region" description="Helical" evidence="15">
    <location>
        <begin position="150"/>
        <end position="168"/>
    </location>
</feature>
<evidence type="ECO:0000256" key="11">
    <source>
        <dbReference type="ARBA" id="ARBA00023136"/>
    </source>
</evidence>